<feature type="domain" description="CNH" evidence="5">
    <location>
        <begin position="1023"/>
        <end position="1317"/>
    </location>
</feature>
<feature type="compositionally biased region" description="Polar residues" evidence="3">
    <location>
        <begin position="545"/>
        <end position="561"/>
    </location>
</feature>
<dbReference type="PROSITE" id="PS50219">
    <property type="entry name" value="CNH"/>
    <property type="match status" value="1"/>
</dbReference>
<feature type="compositionally biased region" description="Low complexity" evidence="3">
    <location>
        <begin position="301"/>
        <end position="326"/>
    </location>
</feature>
<dbReference type="SUPFAM" id="SSF50729">
    <property type="entry name" value="PH domain-like"/>
    <property type="match status" value="1"/>
</dbReference>
<dbReference type="SMART" id="SM00036">
    <property type="entry name" value="CNH"/>
    <property type="match status" value="1"/>
</dbReference>
<evidence type="ECO:0008006" key="8">
    <source>
        <dbReference type="Google" id="ProtNLM"/>
    </source>
</evidence>
<dbReference type="InterPro" id="IPR000219">
    <property type="entry name" value="DH_dom"/>
</dbReference>
<evidence type="ECO:0000259" key="5">
    <source>
        <dbReference type="PROSITE" id="PS50219"/>
    </source>
</evidence>
<feature type="region of interest" description="Disordered" evidence="3">
    <location>
        <begin position="504"/>
        <end position="564"/>
    </location>
</feature>
<feature type="compositionally biased region" description="Polar residues" evidence="3">
    <location>
        <begin position="64"/>
        <end position="79"/>
    </location>
</feature>
<dbReference type="PROSITE" id="PS50010">
    <property type="entry name" value="DH_2"/>
    <property type="match status" value="1"/>
</dbReference>
<organism evidence="6 7">
    <name type="scientific">Hermanssonia centrifuga</name>
    <dbReference type="NCBI Taxonomy" id="98765"/>
    <lineage>
        <taxon>Eukaryota</taxon>
        <taxon>Fungi</taxon>
        <taxon>Dikarya</taxon>
        <taxon>Basidiomycota</taxon>
        <taxon>Agaricomycotina</taxon>
        <taxon>Agaricomycetes</taxon>
        <taxon>Polyporales</taxon>
        <taxon>Meruliaceae</taxon>
        <taxon>Hermanssonia</taxon>
    </lineage>
</organism>
<dbReference type="InterPro" id="IPR052233">
    <property type="entry name" value="Rho-type_GEFs"/>
</dbReference>
<feature type="domain" description="DH" evidence="4">
    <location>
        <begin position="648"/>
        <end position="835"/>
    </location>
</feature>
<dbReference type="Pfam" id="PF15405">
    <property type="entry name" value="PH_5"/>
    <property type="match status" value="1"/>
</dbReference>
<dbReference type="InterPro" id="IPR041675">
    <property type="entry name" value="PH_5"/>
</dbReference>
<dbReference type="Proteomes" id="UP000186601">
    <property type="component" value="Unassembled WGS sequence"/>
</dbReference>
<dbReference type="Pfam" id="PF00621">
    <property type="entry name" value="RhoGEF"/>
    <property type="match status" value="1"/>
</dbReference>
<dbReference type="Gene3D" id="1.10.10.10">
    <property type="entry name" value="Winged helix-like DNA-binding domain superfamily/Winged helix DNA-binding domain"/>
    <property type="match status" value="1"/>
</dbReference>
<feature type="compositionally biased region" description="Basic and acidic residues" evidence="3">
    <location>
        <begin position="1"/>
        <end position="15"/>
    </location>
</feature>
<dbReference type="STRING" id="98765.A0A2R6NKA9"/>
<keyword evidence="7" id="KW-1185">Reference proteome</keyword>
<dbReference type="GO" id="GO:0035556">
    <property type="term" value="P:intracellular signal transduction"/>
    <property type="evidence" value="ECO:0007669"/>
    <property type="project" value="InterPro"/>
</dbReference>
<dbReference type="InterPro" id="IPR036390">
    <property type="entry name" value="WH_DNA-bd_sf"/>
</dbReference>
<dbReference type="PANTHER" id="PTHR46572:SF2">
    <property type="entry name" value="RHO1 GDP-GTP EXCHANGE PROTEIN 1-RELATED"/>
    <property type="match status" value="1"/>
</dbReference>
<dbReference type="SUPFAM" id="SSF46785">
    <property type="entry name" value="Winged helix' DNA-binding domain"/>
    <property type="match status" value="1"/>
</dbReference>
<comment type="caution">
    <text evidence="6">The sequence shown here is derived from an EMBL/GenBank/DDBJ whole genome shotgun (WGS) entry which is preliminary data.</text>
</comment>
<feature type="compositionally biased region" description="Low complexity" evidence="3">
    <location>
        <begin position="31"/>
        <end position="42"/>
    </location>
</feature>
<accession>A0A2R6NKA9</accession>
<feature type="compositionally biased region" description="Polar residues" evidence="3">
    <location>
        <begin position="109"/>
        <end position="119"/>
    </location>
</feature>
<dbReference type="InterPro" id="IPR001180">
    <property type="entry name" value="CNH_dom"/>
</dbReference>
<keyword evidence="1" id="KW-0597">Phosphoprotein</keyword>
<proteinExistence type="predicted"/>
<name>A0A2R6NKA9_9APHY</name>
<dbReference type="CDD" id="cd00160">
    <property type="entry name" value="RhoGEF"/>
    <property type="match status" value="1"/>
</dbReference>
<feature type="compositionally biased region" description="Polar residues" evidence="3">
    <location>
        <begin position="290"/>
        <end position="300"/>
    </location>
</feature>
<protein>
    <recommendedName>
        <fullName evidence="8">CNH-domain-containing protein</fullName>
    </recommendedName>
</protein>
<dbReference type="Gene3D" id="1.20.900.10">
    <property type="entry name" value="Dbl homology (DH) domain"/>
    <property type="match status" value="1"/>
</dbReference>
<feature type="compositionally biased region" description="Low complexity" evidence="3">
    <location>
        <begin position="85"/>
        <end position="98"/>
    </location>
</feature>
<dbReference type="PANTHER" id="PTHR46572">
    <property type="entry name" value="RHO1 GDP-GTP EXCHANGE PROTEIN 1-RELATED"/>
    <property type="match status" value="1"/>
</dbReference>
<evidence type="ECO:0000256" key="2">
    <source>
        <dbReference type="ARBA" id="ARBA00022658"/>
    </source>
</evidence>
<dbReference type="SMART" id="SM00049">
    <property type="entry name" value="DEP"/>
    <property type="match status" value="1"/>
</dbReference>
<feature type="compositionally biased region" description="Polar residues" evidence="3">
    <location>
        <begin position="225"/>
        <end position="244"/>
    </location>
</feature>
<feature type="compositionally biased region" description="Basic and acidic residues" evidence="3">
    <location>
        <begin position="331"/>
        <end position="342"/>
    </location>
</feature>
<feature type="compositionally biased region" description="Low complexity" evidence="3">
    <location>
        <begin position="168"/>
        <end position="184"/>
    </location>
</feature>
<dbReference type="CDD" id="cd04435">
    <property type="entry name" value="DEP_fRom2"/>
    <property type="match status" value="1"/>
</dbReference>
<dbReference type="Pfam" id="PF00780">
    <property type="entry name" value="CNH"/>
    <property type="match status" value="1"/>
</dbReference>
<evidence type="ECO:0000313" key="6">
    <source>
        <dbReference type="EMBL" id="PSR72452.1"/>
    </source>
</evidence>
<dbReference type="SUPFAM" id="SSF48065">
    <property type="entry name" value="DBL homology domain (DH-domain)"/>
    <property type="match status" value="1"/>
</dbReference>
<evidence type="ECO:0000259" key="4">
    <source>
        <dbReference type="PROSITE" id="PS50010"/>
    </source>
</evidence>
<feature type="region of interest" description="Disordered" evidence="3">
    <location>
        <begin position="361"/>
        <end position="383"/>
    </location>
</feature>
<feature type="region of interest" description="Disordered" evidence="3">
    <location>
        <begin position="1"/>
        <end position="122"/>
    </location>
</feature>
<dbReference type="InterPro" id="IPR011993">
    <property type="entry name" value="PH-like_dom_sf"/>
</dbReference>
<sequence length="1397" mass="155924">MEKPLGPRAPPDKRTTAYQSIFGRPSATHHQQQQPAPAQYAQPPYPYSSPNGQHGAQVDRRPSHTSSRAPSVSYSQQAPANVYRQSYYPTQSPQSYISPPQPPPQYTQMNNLTPGTPSMMSRARSMGRTAGIIAPAPEEPPDPSLEALTRAGLTPAQAYQAQVYMNRPMGQSTSQSSPQQFPRPSVDRQPPPNNLPQLGLNIDTDDGKLGIDFLGGETPSDHSTDSSNELQWSQQLPRSHPNSVRSRISVVSGFAPIAEQLDQPFASTSSRPYPLQLDTAVSAAHVTGASTSPASSTLAESSGVSSVPSSTVATTSGRRSSESSRTLPGPFRRDRAAQDRSRSMSATITPQVRAMLESGMRVPRPPVPAAGSGVRDSSGSKPNRRVPIVYPALLSRVAQALKERIPLNDHLKDGLTYKDAFDGREAVDKIAYIIKTTDRNLALLLGRALDAQKFFHAVTYDHRLRDSSHDIYQFRTKVPSPFVSGELVDADGDSIKDAVVKAPAHPLMNDGQSGEAKVVLKDSPTQSVESSAEKVHRDGSPSPPDSVTSPMTRPRQGSISSDDIPLPSGVFTLLTDCYSPTCTRDQLCYSIACPRRMEQQARLNMKPQPGLKKQISRESLGDLVEPGTLWIHSVPQAIVDSVSDAEKRRQEAINEVIYTERDFVRDMEYLRDLWIKPLRESDIIPEPRRTQFLDQVFWNILDIIAVNTRLRDALNKRQKSYAVVEQIGDILLDAVPHFGPFVSYGAHQLYGKYEFEKEKSSNPAFAQFVEETERRPESRKLELNGYLTKPTTRLARYPLLLGAVLKQTPDDSPDKTELPKVVEIVKGFLNEVNTETGKAENRFNLLQLHQQLVFRQGEEVVDLRLPEEGRELVYKGPLKKRGGSQGDSAELIVFLFDHALLMVKQKSKLEQYKVYRRPIPLELLLVSAPDEYPTAKPANARQKALLLKNMPHAPVIPVKESKGGFSITFVHLGRKYYQMTLWASTYVGQRKWVEHILKQQEIMRDRCQIFETVTLSEGFFVGPNRINCAAPFDQGRRAVYGTADGVYLSNLWENREPTKVLALLDVTQIDVLEDYQLLIVLSEGQVLTVPLEALDPRDPLAALRRAKRIASHISFFKAGVCLGKRLVCVVKASALSSTIKALEPIDQNVRGRSKPTFRKLIQGGNDTLRSFKEFYIPVQSNSIHFLKTRLCVGCTNGFEIVDLETLDTQGLLDPADLSLDFARKREGLRPLAIFRIDNEFLLCYDEFAFYVNKTGWRSRKDFMVYWEGVPTGFALQFPYVLAFEPTFVEIRHVQTGAMSQIIQGNNLRCLFADTPPTNSAANAQFNPYQQAYPQSVNPYARQSMQSVQSLQSSHNGYAAQYSNPYQPRPTTYGRDEILMVSDDRIMRLQIRIPPLPQ</sequence>
<feature type="region of interest" description="Disordered" evidence="3">
    <location>
        <begin position="290"/>
        <end position="345"/>
    </location>
</feature>
<dbReference type="Gene3D" id="2.30.29.30">
    <property type="entry name" value="Pleckstrin-homology domain (PH domain)/Phosphotyrosine-binding domain (PTB)"/>
    <property type="match status" value="1"/>
</dbReference>
<dbReference type="GO" id="GO:0005085">
    <property type="term" value="F:guanyl-nucleotide exchange factor activity"/>
    <property type="evidence" value="ECO:0007669"/>
    <property type="project" value="UniProtKB-KW"/>
</dbReference>
<dbReference type="SMART" id="SM00325">
    <property type="entry name" value="RhoGEF"/>
    <property type="match status" value="1"/>
</dbReference>
<gene>
    <name evidence="6" type="ORF">PHLCEN_2v11666</name>
</gene>
<dbReference type="InterPro" id="IPR000591">
    <property type="entry name" value="DEP_dom"/>
</dbReference>
<dbReference type="InterPro" id="IPR036388">
    <property type="entry name" value="WH-like_DNA-bd_sf"/>
</dbReference>
<dbReference type="OrthoDB" id="2272012at2759"/>
<reference evidence="6 7" key="1">
    <citation type="submission" date="2018-02" db="EMBL/GenBank/DDBJ databases">
        <title>Genome sequence of the basidiomycete white-rot fungus Phlebia centrifuga.</title>
        <authorList>
            <person name="Granchi Z."/>
            <person name="Peng M."/>
            <person name="de Vries R.P."/>
            <person name="Hilden K."/>
            <person name="Makela M.R."/>
            <person name="Grigoriev I."/>
            <person name="Riley R."/>
        </authorList>
    </citation>
    <scope>NUCLEOTIDE SEQUENCE [LARGE SCALE GENOMIC DNA]</scope>
    <source>
        <strain evidence="6 7">FBCC195</strain>
    </source>
</reference>
<evidence type="ECO:0000256" key="1">
    <source>
        <dbReference type="ARBA" id="ARBA00022553"/>
    </source>
</evidence>
<dbReference type="EMBL" id="MLYV02001176">
    <property type="protein sequence ID" value="PSR72452.1"/>
    <property type="molecule type" value="Genomic_DNA"/>
</dbReference>
<keyword evidence="2" id="KW-0344">Guanine-nucleotide releasing factor</keyword>
<evidence type="ECO:0000256" key="3">
    <source>
        <dbReference type="SAM" id="MobiDB-lite"/>
    </source>
</evidence>
<dbReference type="InterPro" id="IPR035899">
    <property type="entry name" value="DBL_dom_sf"/>
</dbReference>
<evidence type="ECO:0000313" key="7">
    <source>
        <dbReference type="Proteomes" id="UP000186601"/>
    </source>
</evidence>
<dbReference type="Pfam" id="PF00610">
    <property type="entry name" value="DEP"/>
    <property type="match status" value="1"/>
</dbReference>
<feature type="region of interest" description="Disordered" evidence="3">
    <location>
        <begin position="160"/>
        <end position="244"/>
    </location>
</feature>